<evidence type="ECO:0000313" key="1">
    <source>
        <dbReference type="EMBL" id="KAL1520247.1"/>
    </source>
</evidence>
<sequence>MGDDALQVEPIKVYENTYLKAPLESQQFRRFEAQAIMKKVLEDKMAVVNERDKKGRLSWMYDPEDAGDIIREIVTDCQANLLAAMKERQHGAPPVYKFIFQAQIGENNGQMIRSASRCLWEKEKDNSATATWTNGRVWAVAMCFALYYS</sequence>
<dbReference type="GO" id="GO:0005868">
    <property type="term" value="C:cytoplasmic dynein complex"/>
    <property type="evidence" value="ECO:0007669"/>
    <property type="project" value="TreeGrafter"/>
</dbReference>
<dbReference type="Proteomes" id="UP001515480">
    <property type="component" value="Unassembled WGS sequence"/>
</dbReference>
<dbReference type="InterPro" id="IPR038586">
    <property type="entry name" value="Tctex-1-like_sf"/>
</dbReference>
<dbReference type="AlphaFoldDB" id="A0AB34JGN4"/>
<organism evidence="1 2">
    <name type="scientific">Prymnesium parvum</name>
    <name type="common">Toxic golden alga</name>
    <dbReference type="NCBI Taxonomy" id="97485"/>
    <lineage>
        <taxon>Eukaryota</taxon>
        <taxon>Haptista</taxon>
        <taxon>Haptophyta</taxon>
        <taxon>Prymnesiophyceae</taxon>
        <taxon>Prymnesiales</taxon>
        <taxon>Prymnesiaceae</taxon>
        <taxon>Prymnesium</taxon>
    </lineage>
</organism>
<evidence type="ECO:0008006" key="3">
    <source>
        <dbReference type="Google" id="ProtNLM"/>
    </source>
</evidence>
<accession>A0AB34JGN4</accession>
<evidence type="ECO:0000313" key="2">
    <source>
        <dbReference type="Proteomes" id="UP001515480"/>
    </source>
</evidence>
<dbReference type="PANTHER" id="PTHR21255">
    <property type="entry name" value="T-COMPLEX-ASSOCIATED-TESTIS-EXPRESSED 1/ DYNEIN LIGHT CHAIN"/>
    <property type="match status" value="1"/>
</dbReference>
<gene>
    <name evidence="1" type="ORF">AB1Y20_023717</name>
</gene>
<name>A0AB34JGN4_PRYPA</name>
<proteinExistence type="predicted"/>
<dbReference type="PANTHER" id="PTHR21255:SF7">
    <property type="entry name" value="DYNEIN LIGHT CHAIN TCTEX-TYPE PROTEIN 2B"/>
    <property type="match status" value="1"/>
</dbReference>
<dbReference type="CDD" id="cd21459">
    <property type="entry name" value="DLC-like_TCTEX1D2"/>
    <property type="match status" value="1"/>
</dbReference>
<dbReference type="InterPro" id="IPR005334">
    <property type="entry name" value="Tctex-1-like"/>
</dbReference>
<protein>
    <recommendedName>
        <fullName evidence="3">Dynein light chain</fullName>
    </recommendedName>
</protein>
<dbReference type="GO" id="GO:0045505">
    <property type="term" value="F:dynein intermediate chain binding"/>
    <property type="evidence" value="ECO:0007669"/>
    <property type="project" value="TreeGrafter"/>
</dbReference>
<dbReference type="Gene3D" id="3.30.1140.40">
    <property type="entry name" value="Tctex-1"/>
    <property type="match status" value="1"/>
</dbReference>
<dbReference type="GO" id="GO:0005737">
    <property type="term" value="C:cytoplasm"/>
    <property type="evidence" value="ECO:0007669"/>
    <property type="project" value="TreeGrafter"/>
</dbReference>
<dbReference type="Pfam" id="PF03645">
    <property type="entry name" value="Tctex-1"/>
    <property type="match status" value="1"/>
</dbReference>
<reference evidence="1 2" key="1">
    <citation type="journal article" date="2024" name="Science">
        <title>Giant polyketide synthase enzymes in the biosynthesis of giant marine polyether toxins.</title>
        <authorList>
            <person name="Fallon T.R."/>
            <person name="Shende V.V."/>
            <person name="Wierzbicki I.H."/>
            <person name="Pendleton A.L."/>
            <person name="Watervoot N.F."/>
            <person name="Auber R.P."/>
            <person name="Gonzalez D.J."/>
            <person name="Wisecaver J.H."/>
            <person name="Moore B.S."/>
        </authorList>
    </citation>
    <scope>NUCLEOTIDE SEQUENCE [LARGE SCALE GENOMIC DNA]</scope>
    <source>
        <strain evidence="1 2">12B1</strain>
    </source>
</reference>
<dbReference type="EMBL" id="JBGBPQ010000009">
    <property type="protein sequence ID" value="KAL1520247.1"/>
    <property type="molecule type" value="Genomic_DNA"/>
</dbReference>
<keyword evidence="2" id="KW-1185">Reference proteome</keyword>
<comment type="caution">
    <text evidence="1">The sequence shown here is derived from an EMBL/GenBank/DDBJ whole genome shotgun (WGS) entry which is preliminary data.</text>
</comment>
<dbReference type="GO" id="GO:0007018">
    <property type="term" value="P:microtubule-based movement"/>
    <property type="evidence" value="ECO:0007669"/>
    <property type="project" value="TreeGrafter"/>
</dbReference>